<gene>
    <name evidence="1" type="ORF">SAMN04488542_1431</name>
</gene>
<dbReference type="Proteomes" id="UP000198972">
    <property type="component" value="Unassembled WGS sequence"/>
</dbReference>
<accession>A0A1G7U7Y0</accession>
<proteinExistence type="predicted"/>
<protein>
    <submittedName>
        <fullName evidence="1">Uncharacterized protein</fullName>
    </submittedName>
</protein>
<dbReference type="STRING" id="670482.SAMN04488542_1431"/>
<dbReference type="EMBL" id="FNBG01000043">
    <property type="protein sequence ID" value="SDG43702.1"/>
    <property type="molecule type" value="Genomic_DNA"/>
</dbReference>
<sequence length="49" mass="5879">MMLSYNHENTHLVVCEAWWMQGDSLDLNMRVKLTIDFLTNGKKLHFIRK</sequence>
<dbReference type="AlphaFoldDB" id="A0A1G7U7Y0"/>
<evidence type="ECO:0000313" key="1">
    <source>
        <dbReference type="EMBL" id="SDG43702.1"/>
    </source>
</evidence>
<keyword evidence="2" id="KW-1185">Reference proteome</keyword>
<reference evidence="1 2" key="1">
    <citation type="submission" date="2016-10" db="EMBL/GenBank/DDBJ databases">
        <authorList>
            <person name="de Groot N.N."/>
        </authorList>
    </citation>
    <scope>NUCLEOTIDE SEQUENCE [LARGE SCALE GENOMIC DNA]</scope>
    <source>
        <strain evidence="1 2">DSM 28129</strain>
    </source>
</reference>
<name>A0A1G7U7Y0_9BACL</name>
<organism evidence="1 2">
    <name type="scientific">Fontibacillus panacisegetis</name>
    <dbReference type="NCBI Taxonomy" id="670482"/>
    <lineage>
        <taxon>Bacteria</taxon>
        <taxon>Bacillati</taxon>
        <taxon>Bacillota</taxon>
        <taxon>Bacilli</taxon>
        <taxon>Bacillales</taxon>
        <taxon>Paenibacillaceae</taxon>
        <taxon>Fontibacillus</taxon>
    </lineage>
</organism>
<evidence type="ECO:0000313" key="2">
    <source>
        <dbReference type="Proteomes" id="UP000198972"/>
    </source>
</evidence>